<sequence>MQEEKIIIVGAGLAGLVAAIELEKAGFKPTILEASDRVGGRVKTDVVSGFLLDHGFQVLLTAYPEAKRYLDFDQLQLNYFDPGALIFMEGQSFRFSDPLRQPTRAIEMLLSPIGTFSDKIKIFKWTRALRKQSVEKIFAKKDHTAMELLKHKGFSDGIIEQFFQPFFGGIFLENELNTSSRMLEFVMKMFSEGYAAIPAEGMGAIPKMLANQLSQTNILYNQKVTKVGYNRVELESGEKMIANAIIIATNPEDLMPQVAGQFEGQQTVTNLYFESDVNPIGNALIGLVVKKQSLINNFCLMNNTAASYAPEGKNLFSVSVNNNQGLKMEELQHKVMIELKELMPELAQANLKHIKTYFISNALPVIDDFQYSMKPSSTKIQQGIYLAGDYLLNGSINAAMLSGRMAAQAVYEDTKGKGFRS</sequence>
<dbReference type="SUPFAM" id="SSF51905">
    <property type="entry name" value="FAD/NAD(P)-binding domain"/>
    <property type="match status" value="1"/>
</dbReference>
<name>A0A934WX04_9BACT</name>
<comment type="caution">
    <text evidence="2">The sequence shown here is derived from an EMBL/GenBank/DDBJ whole genome shotgun (WGS) entry which is preliminary data.</text>
</comment>
<organism evidence="2 3">
    <name type="scientific">Marivirga aurantiaca</name>
    <dbReference type="NCBI Taxonomy" id="2802615"/>
    <lineage>
        <taxon>Bacteria</taxon>
        <taxon>Pseudomonadati</taxon>
        <taxon>Bacteroidota</taxon>
        <taxon>Cytophagia</taxon>
        <taxon>Cytophagales</taxon>
        <taxon>Marivirgaceae</taxon>
        <taxon>Marivirga</taxon>
    </lineage>
</organism>
<protein>
    <submittedName>
        <fullName evidence="2">FAD-dependent oxidoreductase</fullName>
    </submittedName>
</protein>
<dbReference type="Proteomes" id="UP000611723">
    <property type="component" value="Unassembled WGS sequence"/>
</dbReference>
<keyword evidence="3" id="KW-1185">Reference proteome</keyword>
<dbReference type="GO" id="GO:0016491">
    <property type="term" value="F:oxidoreductase activity"/>
    <property type="evidence" value="ECO:0007669"/>
    <property type="project" value="InterPro"/>
</dbReference>
<reference evidence="2" key="1">
    <citation type="submission" date="2021-01" db="EMBL/GenBank/DDBJ databases">
        <title>Marivirga aurantiaca sp. nov., isolated from intertidal surface sediments.</title>
        <authorList>
            <person name="Zhang M."/>
        </authorList>
    </citation>
    <scope>NUCLEOTIDE SEQUENCE</scope>
    <source>
        <strain evidence="2">S37H4</strain>
    </source>
</reference>
<dbReference type="InterPro" id="IPR036188">
    <property type="entry name" value="FAD/NAD-bd_sf"/>
</dbReference>
<evidence type="ECO:0000313" key="2">
    <source>
        <dbReference type="EMBL" id="MBK6264420.1"/>
    </source>
</evidence>
<evidence type="ECO:0000313" key="3">
    <source>
        <dbReference type="Proteomes" id="UP000611723"/>
    </source>
</evidence>
<dbReference type="Gene3D" id="3.50.50.60">
    <property type="entry name" value="FAD/NAD(P)-binding domain"/>
    <property type="match status" value="1"/>
</dbReference>
<dbReference type="EMBL" id="JAEQBW010000001">
    <property type="protein sequence ID" value="MBK6264420.1"/>
    <property type="molecule type" value="Genomic_DNA"/>
</dbReference>
<dbReference type="RefSeq" id="WP_201430082.1">
    <property type="nucleotide sequence ID" value="NZ_JAEQBW010000001.1"/>
</dbReference>
<dbReference type="AlphaFoldDB" id="A0A934WX04"/>
<dbReference type="PANTHER" id="PTHR42841">
    <property type="entry name" value="AMINE OXIDASE"/>
    <property type="match status" value="1"/>
</dbReference>
<proteinExistence type="predicted"/>
<evidence type="ECO:0000259" key="1">
    <source>
        <dbReference type="Pfam" id="PF01593"/>
    </source>
</evidence>
<gene>
    <name evidence="2" type="ORF">JKA74_05175</name>
</gene>
<dbReference type="InterPro" id="IPR002937">
    <property type="entry name" value="Amino_oxidase"/>
</dbReference>
<feature type="domain" description="Amine oxidase" evidence="1">
    <location>
        <begin position="13"/>
        <end position="410"/>
    </location>
</feature>
<accession>A0A934WX04</accession>
<dbReference type="Pfam" id="PF01593">
    <property type="entry name" value="Amino_oxidase"/>
    <property type="match status" value="1"/>
</dbReference>